<feature type="transmembrane region" description="Helical" evidence="9">
    <location>
        <begin position="51"/>
        <end position="76"/>
    </location>
</feature>
<evidence type="ECO:0000256" key="1">
    <source>
        <dbReference type="ARBA" id="ARBA00004429"/>
    </source>
</evidence>
<dbReference type="GO" id="GO:0015740">
    <property type="term" value="P:C4-dicarboxylate transport"/>
    <property type="evidence" value="ECO:0007669"/>
    <property type="project" value="TreeGrafter"/>
</dbReference>
<feature type="transmembrane region" description="Helical" evidence="9">
    <location>
        <begin position="138"/>
        <end position="157"/>
    </location>
</feature>
<evidence type="ECO:0000313" key="12">
    <source>
        <dbReference type="Proteomes" id="UP000001572"/>
    </source>
</evidence>
<evidence type="ECO:0000256" key="2">
    <source>
        <dbReference type="ARBA" id="ARBA00022448"/>
    </source>
</evidence>
<proteinExistence type="inferred from homology"/>
<dbReference type="AlphaFoldDB" id="A6TUI0"/>
<dbReference type="eggNOG" id="COG3090">
    <property type="taxonomic scope" value="Bacteria"/>
</dbReference>
<dbReference type="Proteomes" id="UP000001572">
    <property type="component" value="Chromosome"/>
</dbReference>
<evidence type="ECO:0000256" key="5">
    <source>
        <dbReference type="ARBA" id="ARBA00022692"/>
    </source>
</evidence>
<dbReference type="Pfam" id="PF04290">
    <property type="entry name" value="DctQ"/>
    <property type="match status" value="1"/>
</dbReference>
<dbReference type="EMBL" id="CP000724">
    <property type="protein sequence ID" value="ABR49848.1"/>
    <property type="molecule type" value="Genomic_DNA"/>
</dbReference>
<evidence type="ECO:0000256" key="8">
    <source>
        <dbReference type="ARBA" id="ARBA00038436"/>
    </source>
</evidence>
<organism evidence="11 12">
    <name type="scientific">Alkaliphilus metalliredigens (strain QYMF)</name>
    <dbReference type="NCBI Taxonomy" id="293826"/>
    <lineage>
        <taxon>Bacteria</taxon>
        <taxon>Bacillati</taxon>
        <taxon>Bacillota</taxon>
        <taxon>Clostridia</taxon>
        <taxon>Peptostreptococcales</taxon>
        <taxon>Natronincolaceae</taxon>
        <taxon>Alkaliphilus</taxon>
    </lineage>
</organism>
<comment type="similarity">
    <text evidence="8">Belongs to the TRAP transporter small permease family.</text>
</comment>
<dbReference type="PANTHER" id="PTHR35011">
    <property type="entry name" value="2,3-DIKETO-L-GULONATE TRAP TRANSPORTER SMALL PERMEASE PROTEIN YIAM"/>
    <property type="match status" value="1"/>
</dbReference>
<dbReference type="GO" id="GO:0005886">
    <property type="term" value="C:plasma membrane"/>
    <property type="evidence" value="ECO:0007669"/>
    <property type="project" value="UniProtKB-SubCell"/>
</dbReference>
<dbReference type="PANTHER" id="PTHR35011:SF2">
    <property type="entry name" value="2,3-DIKETO-L-GULONATE TRAP TRANSPORTER SMALL PERMEASE PROTEIN YIAM"/>
    <property type="match status" value="1"/>
</dbReference>
<reference evidence="12" key="1">
    <citation type="journal article" date="2016" name="Genome Announc.">
        <title>Complete genome sequence of Alkaliphilus metalliredigens strain QYMF, an alkaliphilic and metal-reducing bacterium isolated from borax-contaminated leachate ponds.</title>
        <authorList>
            <person name="Hwang C."/>
            <person name="Copeland A."/>
            <person name="Lucas S."/>
            <person name="Lapidus A."/>
            <person name="Barry K."/>
            <person name="Detter J.C."/>
            <person name="Glavina Del Rio T."/>
            <person name="Hammon N."/>
            <person name="Israni S."/>
            <person name="Dalin E."/>
            <person name="Tice H."/>
            <person name="Pitluck S."/>
            <person name="Chertkov O."/>
            <person name="Brettin T."/>
            <person name="Bruce D."/>
            <person name="Han C."/>
            <person name="Schmutz J."/>
            <person name="Larimer F."/>
            <person name="Land M.L."/>
            <person name="Hauser L."/>
            <person name="Kyrpides N."/>
            <person name="Mikhailova N."/>
            <person name="Ye Q."/>
            <person name="Zhou J."/>
            <person name="Richardson P."/>
            <person name="Fields M.W."/>
        </authorList>
    </citation>
    <scope>NUCLEOTIDE SEQUENCE [LARGE SCALE GENOMIC DNA]</scope>
    <source>
        <strain evidence="12">QYMF</strain>
    </source>
</reference>
<evidence type="ECO:0000256" key="3">
    <source>
        <dbReference type="ARBA" id="ARBA00022475"/>
    </source>
</evidence>
<evidence type="ECO:0000256" key="4">
    <source>
        <dbReference type="ARBA" id="ARBA00022519"/>
    </source>
</evidence>
<name>A6TUI0_ALKMQ</name>
<dbReference type="OrthoDB" id="45144at2"/>
<dbReference type="GO" id="GO:0022857">
    <property type="term" value="F:transmembrane transporter activity"/>
    <property type="evidence" value="ECO:0007669"/>
    <property type="project" value="TreeGrafter"/>
</dbReference>
<dbReference type="InterPro" id="IPR055348">
    <property type="entry name" value="DctQ"/>
</dbReference>
<comment type="subcellular location">
    <subcellularLocation>
        <location evidence="1">Cell inner membrane</location>
        <topology evidence="1">Multi-pass membrane protein</topology>
    </subcellularLocation>
</comment>
<keyword evidence="5 9" id="KW-0812">Transmembrane</keyword>
<gene>
    <name evidence="11" type="ordered locus">Amet_3728</name>
</gene>
<dbReference type="HOGENOM" id="CLU_086356_3_7_9"/>
<feature type="transmembrane region" description="Helical" evidence="9">
    <location>
        <begin position="21"/>
        <end position="45"/>
    </location>
</feature>
<sequence length="212" mass="24307">MEKILESKAFSLVKKSGKLIEWFEVGVLSFGMFALASLLIVNVIARTFFKSIYFVPEISEFLVIAITFAGVSYAVRKARHIRMGAIFDAMNPKIQKVMIIIICAVSAFVMFLMALYAYQYVEVIMNTNQRTPALRLPYWIFLVMVPIGFFSAGLQYIRTIIKNIKEPDVWLSPEQQGEYEVEELQNLADKNKELADELLFNEEHAIEGQDKE</sequence>
<keyword evidence="3" id="KW-1003">Cell membrane</keyword>
<evidence type="ECO:0000256" key="6">
    <source>
        <dbReference type="ARBA" id="ARBA00022989"/>
    </source>
</evidence>
<evidence type="ECO:0000259" key="10">
    <source>
        <dbReference type="Pfam" id="PF04290"/>
    </source>
</evidence>
<keyword evidence="7 9" id="KW-0472">Membrane</keyword>
<keyword evidence="2" id="KW-0813">Transport</keyword>
<feature type="transmembrane region" description="Helical" evidence="9">
    <location>
        <begin position="97"/>
        <end position="118"/>
    </location>
</feature>
<dbReference type="STRING" id="293826.Amet_3728"/>
<protein>
    <submittedName>
        <fullName evidence="11">Tripartite ATP-independent periplasmic transporter, DctQ component</fullName>
    </submittedName>
</protein>
<keyword evidence="6 9" id="KW-1133">Transmembrane helix</keyword>
<dbReference type="KEGG" id="amt:Amet_3728"/>
<evidence type="ECO:0000256" key="7">
    <source>
        <dbReference type="ARBA" id="ARBA00023136"/>
    </source>
</evidence>
<dbReference type="RefSeq" id="WP_012064808.1">
    <property type="nucleotide sequence ID" value="NC_009633.1"/>
</dbReference>
<feature type="domain" description="Tripartite ATP-independent periplasmic transporters DctQ component" evidence="10">
    <location>
        <begin position="37"/>
        <end position="165"/>
    </location>
</feature>
<dbReference type="InterPro" id="IPR007387">
    <property type="entry name" value="TRAP_DctQ"/>
</dbReference>
<keyword evidence="12" id="KW-1185">Reference proteome</keyword>
<evidence type="ECO:0000256" key="9">
    <source>
        <dbReference type="SAM" id="Phobius"/>
    </source>
</evidence>
<keyword evidence="4" id="KW-0997">Cell inner membrane</keyword>
<evidence type="ECO:0000313" key="11">
    <source>
        <dbReference type="EMBL" id="ABR49848.1"/>
    </source>
</evidence>
<accession>A6TUI0</accession>